<dbReference type="SUPFAM" id="SSF48208">
    <property type="entry name" value="Six-hairpin glycosidases"/>
    <property type="match status" value="1"/>
</dbReference>
<accession>A0A3G3JVS7</accession>
<dbReference type="KEGG" id="coh:EAV92_07060"/>
<protein>
    <submittedName>
        <fullName evidence="1">Uncharacterized protein</fullName>
    </submittedName>
</protein>
<gene>
    <name evidence="1" type="ORF">EAV92_07060</name>
</gene>
<dbReference type="InterPro" id="IPR008928">
    <property type="entry name" value="6-hairpin_glycosidase_sf"/>
</dbReference>
<evidence type="ECO:0000313" key="1">
    <source>
        <dbReference type="EMBL" id="AYQ72350.1"/>
    </source>
</evidence>
<evidence type="ECO:0000313" key="2">
    <source>
        <dbReference type="Proteomes" id="UP000269097"/>
    </source>
</evidence>
<proteinExistence type="predicted"/>
<dbReference type="RefSeq" id="WP_123040410.1">
    <property type="nucleotide sequence ID" value="NZ_CP033433.1"/>
</dbReference>
<dbReference type="GO" id="GO:0005975">
    <property type="term" value="P:carbohydrate metabolic process"/>
    <property type="evidence" value="ECO:0007669"/>
    <property type="project" value="InterPro"/>
</dbReference>
<sequence length="645" mass="71958">MRIWNNSGHDEGSRHAIGNGHMLVYGIGPNLEYVYGPPYSSPPFISMNIESAGAELSCETERVTGSAVWKHRVRKSDRKQAAIITDYMLPDRNLFVRDIEAETGLRFRLEPLPGIRKVNAGGSYFGEIPGAVSFLFSYAKGPTFLAYDPVTEEGELLVTVVGGEWREDDREGVPVLRVLPGKSRIVFAAGFRFPDLIRDTAEALLEVEDDSLERTMAFWHQYTSRRTNFDSLIPDAHPRKAEMLAAIDSVSVLLKCQQSSEGGGVPGHRYSPMAYVRDLAGVLRGYLALGYREEARAILQFWKRKWERFGNLENAEGVGDDSVRLSGGNNEVEVPALMLLCCFEYDRATGDEHLLRDLWPAMEWAFSVQLGHLAGGMLEFSSDETYIAGGVFPRRLIFQGSAEATLMFVTGGARLLEWAQRRGLLAGPKLAFYREKLEEAERLFKRNFVPDGVLYANQPARARIAGKPKFLFGFCDAHGGLDGRLVNRWLELQEQGYYLCAECRGRKMPEPAVDENKLYELNSVNLIPLYIGSELFTREEAAAVVKPGFDRFAEEGKIPSDIGGTRSLGYDCGLMLYNAAKLGDPIQEKLLDKVLSLLDPAGAWAEYYDDDKPADCCRARPWESAMNIEGIAAYIRSLNCESEVG</sequence>
<keyword evidence="2" id="KW-1185">Reference proteome</keyword>
<dbReference type="EMBL" id="CP033433">
    <property type="protein sequence ID" value="AYQ72350.1"/>
    <property type="molecule type" value="Genomic_DNA"/>
</dbReference>
<name>A0A3G3JVS7_9BACL</name>
<dbReference type="AlphaFoldDB" id="A0A3G3JVS7"/>
<reference evidence="1 2" key="1">
    <citation type="submission" date="2018-10" db="EMBL/GenBank/DDBJ databases">
        <title>Genome Sequence of Cohnella sp.</title>
        <authorList>
            <person name="Srinivasan S."/>
            <person name="Kim M.K."/>
        </authorList>
    </citation>
    <scope>NUCLEOTIDE SEQUENCE [LARGE SCALE GENOMIC DNA]</scope>
    <source>
        <strain evidence="1 2">18JY8-7</strain>
    </source>
</reference>
<organism evidence="1 2">
    <name type="scientific">Cohnella candidum</name>
    <dbReference type="NCBI Taxonomy" id="2674991"/>
    <lineage>
        <taxon>Bacteria</taxon>
        <taxon>Bacillati</taxon>
        <taxon>Bacillota</taxon>
        <taxon>Bacilli</taxon>
        <taxon>Bacillales</taxon>
        <taxon>Paenibacillaceae</taxon>
        <taxon>Cohnella</taxon>
    </lineage>
</organism>
<dbReference type="Proteomes" id="UP000269097">
    <property type="component" value="Chromosome"/>
</dbReference>